<dbReference type="Gene3D" id="3.40.50.10860">
    <property type="entry name" value="Leucine Dehydrogenase, chain A, domain 1"/>
    <property type="match status" value="1"/>
</dbReference>
<dbReference type="InterPro" id="IPR046346">
    <property type="entry name" value="Aminoacid_DH-like_N_sf"/>
</dbReference>
<organism evidence="6 7">
    <name type="scientific">Devosia enhydra</name>
    <dbReference type="NCBI Taxonomy" id="665118"/>
    <lineage>
        <taxon>Bacteria</taxon>
        <taxon>Pseudomonadati</taxon>
        <taxon>Pseudomonadota</taxon>
        <taxon>Alphaproteobacteria</taxon>
        <taxon>Hyphomicrobiales</taxon>
        <taxon>Devosiaceae</taxon>
        <taxon>Devosia</taxon>
    </lineage>
</organism>
<keyword evidence="3" id="KW-0057">Aromatic amino acid biosynthesis</keyword>
<dbReference type="NCBIfam" id="NF009201">
    <property type="entry name" value="PRK12549.1"/>
    <property type="match status" value="1"/>
</dbReference>
<evidence type="ECO:0000256" key="3">
    <source>
        <dbReference type="ARBA" id="ARBA00023141"/>
    </source>
</evidence>
<dbReference type="GO" id="GO:0019632">
    <property type="term" value="P:shikimate metabolic process"/>
    <property type="evidence" value="ECO:0007669"/>
    <property type="project" value="TreeGrafter"/>
</dbReference>
<keyword evidence="3" id="KW-0028">Amino-acid biosynthesis</keyword>
<reference evidence="6 7" key="1">
    <citation type="submission" date="2016-11" db="EMBL/GenBank/DDBJ databases">
        <authorList>
            <person name="Jaros S."/>
            <person name="Januszkiewicz K."/>
            <person name="Wedrychowicz H."/>
        </authorList>
    </citation>
    <scope>NUCLEOTIDE SEQUENCE [LARGE SCALE GENOMIC DNA]</scope>
    <source>
        <strain evidence="6 7">ATCC 23634</strain>
    </source>
</reference>
<dbReference type="GO" id="GO:0009423">
    <property type="term" value="P:chorismate biosynthetic process"/>
    <property type="evidence" value="ECO:0007669"/>
    <property type="project" value="TreeGrafter"/>
</dbReference>
<keyword evidence="2" id="KW-0560">Oxidoreductase</keyword>
<dbReference type="GO" id="GO:0004764">
    <property type="term" value="F:shikimate 3-dehydrogenase (NADP+) activity"/>
    <property type="evidence" value="ECO:0007669"/>
    <property type="project" value="InterPro"/>
</dbReference>
<dbReference type="AlphaFoldDB" id="A0A1K2HY51"/>
<dbReference type="InterPro" id="IPR022893">
    <property type="entry name" value="Shikimate_DH_fam"/>
</dbReference>
<dbReference type="GO" id="GO:0050661">
    <property type="term" value="F:NADP binding"/>
    <property type="evidence" value="ECO:0007669"/>
    <property type="project" value="TreeGrafter"/>
</dbReference>
<dbReference type="InterPro" id="IPR013708">
    <property type="entry name" value="Shikimate_DH-bd_N"/>
</dbReference>
<dbReference type="RefSeq" id="WP_244545309.1">
    <property type="nucleotide sequence ID" value="NZ_FPKU01000002.1"/>
</dbReference>
<keyword evidence="7" id="KW-1185">Reference proteome</keyword>
<dbReference type="GO" id="GO:0005829">
    <property type="term" value="C:cytosol"/>
    <property type="evidence" value="ECO:0007669"/>
    <property type="project" value="TreeGrafter"/>
</dbReference>
<evidence type="ECO:0000259" key="4">
    <source>
        <dbReference type="Pfam" id="PF08501"/>
    </source>
</evidence>
<dbReference type="Gene3D" id="3.40.50.720">
    <property type="entry name" value="NAD(P)-binding Rossmann-like Domain"/>
    <property type="match status" value="1"/>
</dbReference>
<gene>
    <name evidence="6" type="ORF">SAMN02983003_2174</name>
</gene>
<evidence type="ECO:0000313" key="7">
    <source>
        <dbReference type="Proteomes" id="UP000183447"/>
    </source>
</evidence>
<proteinExistence type="predicted"/>
<sequence>MDARLAERLKQHLATHSGAEGPARFRVGLVGRGIQASRTPGMHEREGARLGLSYEYRLIDFDALGLADDDLADAVMLIEAAGFAGINVTHPFKQAIIAELDALAPEAAGIGAVNTVVFSEQGRVGHNTDCWGFAESFREGLPGAPIGTVIQFGAGGGGAAVAHALLLSGVGRLLLCDPDRERTEALAQRLAQRFGPVVAAVSDVRLALRQADGIVNATPMGMAKYPGMAVPPEALEARHWVADIVYFPEETALLAHARSLGCRVVPGTGMAIYQAVKAFELFTGQAPDRASMHEHFRAAA</sequence>
<dbReference type="InterPro" id="IPR041121">
    <property type="entry name" value="SDH_C"/>
</dbReference>
<protein>
    <submittedName>
        <fullName evidence="6">Shikimate dehydrogenase</fullName>
    </submittedName>
</protein>
<dbReference type="Proteomes" id="UP000183447">
    <property type="component" value="Unassembled WGS sequence"/>
</dbReference>
<dbReference type="SUPFAM" id="SSF51735">
    <property type="entry name" value="NAD(P)-binding Rossmann-fold domains"/>
    <property type="match status" value="1"/>
</dbReference>
<evidence type="ECO:0000256" key="1">
    <source>
        <dbReference type="ARBA" id="ARBA00004871"/>
    </source>
</evidence>
<dbReference type="EMBL" id="FPKU01000002">
    <property type="protein sequence ID" value="SFZ84716.1"/>
    <property type="molecule type" value="Genomic_DNA"/>
</dbReference>
<accession>A0A1K2HY51</accession>
<comment type="pathway">
    <text evidence="1">Metabolic intermediate biosynthesis; chorismate biosynthesis; chorismate from D-erythrose 4-phosphate and phosphoenolpyruvate: step 4/7.</text>
</comment>
<dbReference type="CDD" id="cd01065">
    <property type="entry name" value="NAD_bind_Shikimate_DH"/>
    <property type="match status" value="1"/>
</dbReference>
<dbReference type="PANTHER" id="PTHR21089:SF1">
    <property type="entry name" value="BIFUNCTIONAL 3-DEHYDROQUINATE DEHYDRATASE_SHIKIMATE DEHYDROGENASE, CHLOROPLASTIC"/>
    <property type="match status" value="1"/>
</dbReference>
<name>A0A1K2HY51_9HYPH</name>
<evidence type="ECO:0000256" key="2">
    <source>
        <dbReference type="ARBA" id="ARBA00023002"/>
    </source>
</evidence>
<dbReference type="InterPro" id="IPR036291">
    <property type="entry name" value="NAD(P)-bd_dom_sf"/>
</dbReference>
<dbReference type="Pfam" id="PF18317">
    <property type="entry name" value="SDH_C"/>
    <property type="match status" value="1"/>
</dbReference>
<evidence type="ECO:0000313" key="6">
    <source>
        <dbReference type="EMBL" id="SFZ84716.1"/>
    </source>
</evidence>
<dbReference type="Pfam" id="PF08501">
    <property type="entry name" value="Shikimate_dh_N"/>
    <property type="match status" value="1"/>
</dbReference>
<dbReference type="SUPFAM" id="SSF53223">
    <property type="entry name" value="Aminoacid dehydrogenase-like, N-terminal domain"/>
    <property type="match status" value="1"/>
</dbReference>
<feature type="domain" description="SDH C-terminal" evidence="5">
    <location>
        <begin position="267"/>
        <end position="294"/>
    </location>
</feature>
<dbReference type="PANTHER" id="PTHR21089">
    <property type="entry name" value="SHIKIMATE DEHYDROGENASE"/>
    <property type="match status" value="1"/>
</dbReference>
<dbReference type="GO" id="GO:0009073">
    <property type="term" value="P:aromatic amino acid family biosynthetic process"/>
    <property type="evidence" value="ECO:0007669"/>
    <property type="project" value="UniProtKB-KW"/>
</dbReference>
<evidence type="ECO:0000259" key="5">
    <source>
        <dbReference type="Pfam" id="PF18317"/>
    </source>
</evidence>
<feature type="domain" description="Shikimate dehydrogenase substrate binding N-terminal" evidence="4">
    <location>
        <begin position="29"/>
        <end position="116"/>
    </location>
</feature>
<dbReference type="STRING" id="665118.SAMN02983003_2174"/>